<keyword evidence="12" id="KW-1185">Reference proteome</keyword>
<evidence type="ECO:0000256" key="2">
    <source>
        <dbReference type="ARBA" id="ARBA00012118"/>
    </source>
</evidence>
<feature type="binding site" evidence="8">
    <location>
        <begin position="48"/>
        <end position="55"/>
    </location>
    <ligand>
        <name>ATP</name>
        <dbReference type="ChEBI" id="CHEBI:30616"/>
    </ligand>
</feature>
<dbReference type="Proteomes" id="UP001342631">
    <property type="component" value="Unassembled WGS sequence"/>
</dbReference>
<evidence type="ECO:0000256" key="3">
    <source>
        <dbReference type="ARBA" id="ARBA00022634"/>
    </source>
</evidence>
<keyword evidence="6 8" id="KW-0418">Kinase</keyword>
<comment type="caution">
    <text evidence="11">The sequence shown here is derived from an EMBL/GenBank/DDBJ whole genome shotgun (WGS) entry which is preliminary data.</text>
</comment>
<organism evidence="11 12">
    <name type="scientific">Corallococcus caeni</name>
    <dbReference type="NCBI Taxonomy" id="3082388"/>
    <lineage>
        <taxon>Bacteria</taxon>
        <taxon>Pseudomonadati</taxon>
        <taxon>Myxococcota</taxon>
        <taxon>Myxococcia</taxon>
        <taxon>Myxococcales</taxon>
        <taxon>Cystobacterineae</taxon>
        <taxon>Myxococcaceae</taxon>
        <taxon>Corallococcus</taxon>
    </lineage>
</organism>
<keyword evidence="7 8" id="KW-0067">ATP-binding</keyword>
<dbReference type="Pfam" id="PF00265">
    <property type="entry name" value="TK"/>
    <property type="match status" value="1"/>
</dbReference>
<evidence type="ECO:0000256" key="9">
    <source>
        <dbReference type="RuleBase" id="RU000544"/>
    </source>
</evidence>
<feature type="active site" description="Proton acceptor" evidence="8">
    <location>
        <position position="122"/>
    </location>
</feature>
<keyword evidence="5 8" id="KW-0547">Nucleotide-binding</keyword>
<dbReference type="InterPro" id="IPR027417">
    <property type="entry name" value="P-loop_NTPase"/>
</dbReference>
<feature type="binding site" evidence="8">
    <location>
        <position position="213"/>
    </location>
    <ligand>
        <name>Zn(2+)</name>
        <dbReference type="ChEBI" id="CHEBI:29105"/>
    </ligand>
</feature>
<dbReference type="EMBL" id="BTTX01000005">
    <property type="protein sequence ID" value="GMU09190.1"/>
    <property type="molecule type" value="Genomic_DNA"/>
</dbReference>
<evidence type="ECO:0000256" key="6">
    <source>
        <dbReference type="ARBA" id="ARBA00022777"/>
    </source>
</evidence>
<keyword evidence="8" id="KW-0479">Metal-binding</keyword>
<dbReference type="HAMAP" id="MF_00124">
    <property type="entry name" value="Thymidine_kinase"/>
    <property type="match status" value="1"/>
</dbReference>
<proteinExistence type="inferred from homology"/>
<comment type="similarity">
    <text evidence="1 8 10">Belongs to the thymidine kinase family.</text>
</comment>
<dbReference type="NCBIfam" id="NF003296">
    <property type="entry name" value="PRK04296.1-1"/>
    <property type="match status" value="1"/>
</dbReference>
<dbReference type="Gene3D" id="3.40.50.300">
    <property type="entry name" value="P-loop containing nucleotide triphosphate hydrolases"/>
    <property type="match status" value="1"/>
</dbReference>
<feature type="binding site" evidence="8">
    <location>
        <position position="178"/>
    </location>
    <ligand>
        <name>Zn(2+)</name>
        <dbReference type="ChEBI" id="CHEBI:29105"/>
    </ligand>
</feature>
<keyword evidence="3 8" id="KW-0237">DNA synthesis</keyword>
<evidence type="ECO:0000256" key="4">
    <source>
        <dbReference type="ARBA" id="ARBA00022679"/>
    </source>
</evidence>
<evidence type="ECO:0000256" key="8">
    <source>
        <dbReference type="HAMAP-Rule" id="MF_00124"/>
    </source>
</evidence>
<evidence type="ECO:0000256" key="1">
    <source>
        <dbReference type="ARBA" id="ARBA00007587"/>
    </source>
</evidence>
<feature type="binding site" evidence="8">
    <location>
        <begin position="121"/>
        <end position="124"/>
    </location>
    <ligand>
        <name>ATP</name>
        <dbReference type="ChEBI" id="CHEBI:30616"/>
    </ligand>
</feature>
<reference evidence="11 12" key="1">
    <citation type="journal article" date="2024" name="Arch. Microbiol.">
        <title>Corallococcus caeni sp. nov., a novel myxobacterium isolated from activated sludge.</title>
        <authorList>
            <person name="Tomita S."/>
            <person name="Nakai R."/>
            <person name="Kuroda K."/>
            <person name="Kurashita H."/>
            <person name="Hatamoto M."/>
            <person name="Yamaguchi T."/>
            <person name="Narihiro T."/>
        </authorList>
    </citation>
    <scope>NUCLEOTIDE SEQUENCE [LARGE SCALE GENOMIC DNA]</scope>
    <source>
        <strain evidence="11 12">NO1</strain>
    </source>
</reference>
<dbReference type="Gene3D" id="3.30.60.20">
    <property type="match status" value="1"/>
</dbReference>
<keyword evidence="8" id="KW-0862">Zinc</keyword>
<accession>A0ABQ6QYS0</accession>
<dbReference type="PANTHER" id="PTHR11441">
    <property type="entry name" value="THYMIDINE KINASE"/>
    <property type="match status" value="1"/>
</dbReference>
<dbReference type="InterPro" id="IPR001267">
    <property type="entry name" value="Thymidine_kinase"/>
</dbReference>
<comment type="subcellular location">
    <subcellularLocation>
        <location evidence="8">Cytoplasm</location>
    </subcellularLocation>
</comment>
<gene>
    <name evidence="8" type="primary">tdk</name>
    <name evidence="11" type="ORF">ASNO1_54430</name>
</gene>
<feature type="binding site" evidence="8">
    <location>
        <position position="210"/>
    </location>
    <ligand>
        <name>Zn(2+)</name>
        <dbReference type="ChEBI" id="CHEBI:29105"/>
    </ligand>
</feature>
<dbReference type="SUPFAM" id="SSF52540">
    <property type="entry name" value="P-loop containing nucleoside triphosphate hydrolases"/>
    <property type="match status" value="1"/>
</dbReference>
<evidence type="ECO:0000313" key="11">
    <source>
        <dbReference type="EMBL" id="GMU09190.1"/>
    </source>
</evidence>
<protein>
    <recommendedName>
        <fullName evidence="2 8">Thymidine kinase</fullName>
        <ecNumber evidence="2 8">2.7.1.21</ecNumber>
    </recommendedName>
</protein>
<dbReference type="EC" id="2.7.1.21" evidence="2 8"/>
<evidence type="ECO:0000256" key="5">
    <source>
        <dbReference type="ARBA" id="ARBA00022741"/>
    </source>
</evidence>
<dbReference type="GO" id="GO:0016301">
    <property type="term" value="F:kinase activity"/>
    <property type="evidence" value="ECO:0007669"/>
    <property type="project" value="UniProtKB-KW"/>
</dbReference>
<evidence type="ECO:0000313" key="12">
    <source>
        <dbReference type="Proteomes" id="UP001342631"/>
    </source>
</evidence>
<sequence length="231" mass="25471">MRAGACAAGNEIDGTGWVAEIGPASALPDERPLHQFPKDIGWIEVICGSMFSGKTEELIRRVKRALYGRQKVRVFKPRIDTRYDDTQVVSHSQLKLTSLPIERAEEIFRHLSPDTQVVGIDEVQFLGGEVVQVCEALAHRGMRVICAGLDQDYQGRPFEPMPQLMAVAEYVTKELAICAVCGNPANRSQRIIGSEERVVVGAAGAYEPRCRKCHVAEPAEASPPQTLKLFD</sequence>
<evidence type="ECO:0000256" key="10">
    <source>
        <dbReference type="RuleBase" id="RU004165"/>
    </source>
</evidence>
<comment type="subunit">
    <text evidence="8">Homotetramer.</text>
</comment>
<keyword evidence="4 8" id="KW-0808">Transferase</keyword>
<name>A0ABQ6QYS0_9BACT</name>
<comment type="catalytic activity">
    <reaction evidence="8 9">
        <text>thymidine + ATP = dTMP + ADP + H(+)</text>
        <dbReference type="Rhea" id="RHEA:19129"/>
        <dbReference type="ChEBI" id="CHEBI:15378"/>
        <dbReference type="ChEBI" id="CHEBI:17748"/>
        <dbReference type="ChEBI" id="CHEBI:30616"/>
        <dbReference type="ChEBI" id="CHEBI:63528"/>
        <dbReference type="ChEBI" id="CHEBI:456216"/>
        <dbReference type="EC" id="2.7.1.21"/>
    </reaction>
</comment>
<feature type="binding site" evidence="8">
    <location>
        <position position="181"/>
    </location>
    <ligand>
        <name>Zn(2+)</name>
        <dbReference type="ChEBI" id="CHEBI:29105"/>
    </ligand>
</feature>
<dbReference type="PANTHER" id="PTHR11441:SF0">
    <property type="entry name" value="THYMIDINE KINASE, CYTOSOLIC"/>
    <property type="match status" value="1"/>
</dbReference>
<evidence type="ECO:0000256" key="7">
    <source>
        <dbReference type="ARBA" id="ARBA00022840"/>
    </source>
</evidence>
<dbReference type="SUPFAM" id="SSF57716">
    <property type="entry name" value="Glucocorticoid receptor-like (DNA-binding domain)"/>
    <property type="match status" value="1"/>
</dbReference>
<keyword evidence="8" id="KW-0963">Cytoplasm</keyword>